<dbReference type="EC" id="3.1.1.47" evidence="1"/>
<protein>
    <recommendedName>
        <fullName evidence="1">1-alkyl-2-acetylglycerophosphocholine esterase</fullName>
        <ecNumber evidence="1">3.1.1.47</ecNumber>
    </recommendedName>
</protein>
<gene>
    <name evidence="5" type="ORF">ACHAWO_013305</name>
</gene>
<proteinExistence type="predicted"/>
<dbReference type="AlphaFoldDB" id="A0ABD3NN43"/>
<dbReference type="PANTHER" id="PTHR10272">
    <property type="entry name" value="PLATELET-ACTIVATING FACTOR ACETYLHYDROLASE"/>
    <property type="match status" value="1"/>
</dbReference>
<evidence type="ECO:0000256" key="3">
    <source>
        <dbReference type="ARBA" id="ARBA00022963"/>
    </source>
</evidence>
<evidence type="ECO:0000313" key="6">
    <source>
        <dbReference type="Proteomes" id="UP001530400"/>
    </source>
</evidence>
<keyword evidence="3" id="KW-0442">Lipid degradation</keyword>
<name>A0ABD3NN43_9STRA</name>
<comment type="caution">
    <text evidence="5">The sequence shown here is derived from an EMBL/GenBank/DDBJ whole genome shotgun (WGS) entry which is preliminary data.</text>
</comment>
<evidence type="ECO:0000313" key="5">
    <source>
        <dbReference type="EMBL" id="KAL3777031.1"/>
    </source>
</evidence>
<sequence length="407" mass="46239">MLLNRSFHSPRSLITGDAPYVGVLDLPSRGIHRPPMRLFFPASIADSETPKKANYFVGNRIRYVLEGLSHIGFARHHTKIFRFVVRPFIWMLSLFLPPRYLKIPETALVTKNAPVKYLPPSALKLNKVGKTKQRLVIFSHGLTGTGEENSIFCTSLAKKGYVVASLHHRDGSSSRVPMPNGSCKFYEHFPSGEDYNPQNRLDQVKARSSEMLDGCDWLLSLSSDKNTSDSEHELQEQYPVLKEICNNLDQRSIIASGFSYGAATSALAATMRPKQFQCAVLLDGWFQIGVASKNLDIDFPPDAFKTETNKGFDIPSLFINSAAFERWTKGYDATSRLANQISDNGSEMHVIPDTMHQNFIDFTFWMPKRILKKFPKYFGMGNADPYKVHESIMNWTFQFLDKHFQDY</sequence>
<keyword evidence="6" id="KW-1185">Reference proteome</keyword>
<dbReference type="GO" id="GO:0016042">
    <property type="term" value="P:lipid catabolic process"/>
    <property type="evidence" value="ECO:0007669"/>
    <property type="project" value="UniProtKB-KW"/>
</dbReference>
<evidence type="ECO:0000256" key="1">
    <source>
        <dbReference type="ARBA" id="ARBA00013201"/>
    </source>
</evidence>
<dbReference type="Proteomes" id="UP001530400">
    <property type="component" value="Unassembled WGS sequence"/>
</dbReference>
<evidence type="ECO:0000256" key="4">
    <source>
        <dbReference type="ARBA" id="ARBA00023098"/>
    </source>
</evidence>
<keyword evidence="4" id="KW-0443">Lipid metabolism</keyword>
<keyword evidence="2" id="KW-0378">Hydrolase</keyword>
<dbReference type="PANTHER" id="PTHR10272:SF0">
    <property type="entry name" value="PLATELET-ACTIVATING FACTOR ACETYLHYDROLASE"/>
    <property type="match status" value="1"/>
</dbReference>
<dbReference type="Gene3D" id="3.40.50.1820">
    <property type="entry name" value="alpha/beta hydrolase"/>
    <property type="match status" value="1"/>
</dbReference>
<dbReference type="SUPFAM" id="SSF53474">
    <property type="entry name" value="alpha/beta-Hydrolases"/>
    <property type="match status" value="1"/>
</dbReference>
<dbReference type="EMBL" id="JALLPJ020001068">
    <property type="protein sequence ID" value="KAL3777031.1"/>
    <property type="molecule type" value="Genomic_DNA"/>
</dbReference>
<dbReference type="GO" id="GO:0003847">
    <property type="term" value="F:1-alkyl-2-acetylglycerophosphocholine esterase activity"/>
    <property type="evidence" value="ECO:0007669"/>
    <property type="project" value="UniProtKB-EC"/>
</dbReference>
<evidence type="ECO:0000256" key="2">
    <source>
        <dbReference type="ARBA" id="ARBA00022801"/>
    </source>
</evidence>
<dbReference type="InterPro" id="IPR029058">
    <property type="entry name" value="AB_hydrolase_fold"/>
</dbReference>
<accession>A0ABD3NN43</accession>
<reference evidence="5 6" key="1">
    <citation type="submission" date="2024-10" db="EMBL/GenBank/DDBJ databases">
        <title>Updated reference genomes for cyclostephanoid diatoms.</title>
        <authorList>
            <person name="Roberts W.R."/>
            <person name="Alverson A.J."/>
        </authorList>
    </citation>
    <scope>NUCLEOTIDE SEQUENCE [LARGE SCALE GENOMIC DNA]</scope>
    <source>
        <strain evidence="5 6">AJA010-31</strain>
    </source>
</reference>
<dbReference type="Pfam" id="PF03403">
    <property type="entry name" value="PAF-AH_p_II"/>
    <property type="match status" value="1"/>
</dbReference>
<organism evidence="5 6">
    <name type="scientific">Cyclotella atomus</name>
    <dbReference type="NCBI Taxonomy" id="382360"/>
    <lineage>
        <taxon>Eukaryota</taxon>
        <taxon>Sar</taxon>
        <taxon>Stramenopiles</taxon>
        <taxon>Ochrophyta</taxon>
        <taxon>Bacillariophyta</taxon>
        <taxon>Coscinodiscophyceae</taxon>
        <taxon>Thalassiosirophycidae</taxon>
        <taxon>Stephanodiscales</taxon>
        <taxon>Stephanodiscaceae</taxon>
        <taxon>Cyclotella</taxon>
    </lineage>
</organism>